<name>A0A1F5Y9G7_9BACT</name>
<organism evidence="2 3">
    <name type="scientific">Candidatus Glassbacteria bacterium GWA2_58_10</name>
    <dbReference type="NCBI Taxonomy" id="1817865"/>
    <lineage>
        <taxon>Bacteria</taxon>
        <taxon>Candidatus Glassiibacteriota</taxon>
    </lineage>
</organism>
<protein>
    <submittedName>
        <fullName evidence="2">Leucyl aminopeptidase</fullName>
    </submittedName>
</protein>
<dbReference type="Proteomes" id="UP000176992">
    <property type="component" value="Unassembled WGS sequence"/>
</dbReference>
<accession>A0A1F5Y9G7</accession>
<dbReference type="InterPro" id="IPR058739">
    <property type="entry name" value="NicX"/>
</dbReference>
<evidence type="ECO:0000256" key="1">
    <source>
        <dbReference type="ARBA" id="ARBA00022723"/>
    </source>
</evidence>
<dbReference type="GO" id="GO:0006508">
    <property type="term" value="P:proteolysis"/>
    <property type="evidence" value="ECO:0007669"/>
    <property type="project" value="InterPro"/>
</dbReference>
<dbReference type="EMBL" id="MFIV01000249">
    <property type="protein sequence ID" value="OGF96878.1"/>
    <property type="molecule type" value="Genomic_DNA"/>
</dbReference>
<dbReference type="GO" id="GO:0046872">
    <property type="term" value="F:metal ion binding"/>
    <property type="evidence" value="ECO:0007669"/>
    <property type="project" value="UniProtKB-KW"/>
</dbReference>
<sequence>MSTLKDAAMNTMSGCMAIRKGETVLVICDEPERRIGFALWEAARELGAEAMLLEIIPRSSNGEEPPAAVAGLMKSVDVLLCPTSKSLTHTDARRAASAAGVRAATLPGITEECMIRTLVADYNEIAALSVQTAKVLSAGKHARVTSPAGTDIEFSIEGRVAHPDTGLVHKPGDMSNLPAGEAYLAPVEGSANGVIVFEAAVAGLGKLGNEKIRIKIEKGYAVEITGGAPARQLERLLEPHGKAAYNLAELGVGTNDKAIISGKILEDEKILGTVHLALGDNKSMGGSVGVASHLDGLLLKPSVWIDGKPLMEAGKLLV</sequence>
<evidence type="ECO:0000313" key="2">
    <source>
        <dbReference type="EMBL" id="OGF96878.1"/>
    </source>
</evidence>
<keyword evidence="2" id="KW-0645">Protease</keyword>
<dbReference type="GO" id="GO:0004177">
    <property type="term" value="F:aminopeptidase activity"/>
    <property type="evidence" value="ECO:0007669"/>
    <property type="project" value="UniProtKB-KW"/>
</dbReference>
<reference evidence="2 3" key="1">
    <citation type="journal article" date="2016" name="Nat. Commun.">
        <title>Thousands of microbial genomes shed light on interconnected biogeochemical processes in an aquifer system.</title>
        <authorList>
            <person name="Anantharaman K."/>
            <person name="Brown C.T."/>
            <person name="Hug L.A."/>
            <person name="Sharon I."/>
            <person name="Castelle C.J."/>
            <person name="Probst A.J."/>
            <person name="Thomas B.C."/>
            <person name="Singh A."/>
            <person name="Wilkins M.J."/>
            <person name="Karaoz U."/>
            <person name="Brodie E.L."/>
            <person name="Williams K.H."/>
            <person name="Hubbard S.S."/>
            <person name="Banfield J.F."/>
        </authorList>
    </citation>
    <scope>NUCLEOTIDE SEQUENCE [LARGE SCALE GENOMIC DNA]</scope>
</reference>
<keyword evidence="1" id="KW-0479">Metal-binding</keyword>
<proteinExistence type="predicted"/>
<gene>
    <name evidence="2" type="ORF">A2Z86_07940</name>
</gene>
<dbReference type="SUPFAM" id="SSF144052">
    <property type="entry name" value="Thermophilic metalloprotease-like"/>
    <property type="match status" value="1"/>
</dbReference>
<dbReference type="PANTHER" id="PTHR34448:SF1">
    <property type="entry name" value="BLL6088 PROTEIN"/>
    <property type="match status" value="1"/>
</dbReference>
<dbReference type="AlphaFoldDB" id="A0A1F5Y9G7"/>
<keyword evidence="2" id="KW-0031">Aminopeptidase</keyword>
<dbReference type="PANTHER" id="PTHR34448">
    <property type="entry name" value="AMINOPEPTIDASE"/>
    <property type="match status" value="1"/>
</dbReference>
<keyword evidence="2" id="KW-0378">Hydrolase</keyword>
<comment type="caution">
    <text evidence="2">The sequence shown here is derived from an EMBL/GenBank/DDBJ whole genome shotgun (WGS) entry which is preliminary data.</text>
</comment>
<evidence type="ECO:0000313" key="3">
    <source>
        <dbReference type="Proteomes" id="UP000176992"/>
    </source>
</evidence>
<dbReference type="Pfam" id="PF26233">
    <property type="entry name" value="NicX"/>
    <property type="match status" value="1"/>
</dbReference>
<dbReference type="InterPro" id="IPR052170">
    <property type="entry name" value="M29_Exopeptidase"/>
</dbReference>